<gene>
    <name evidence="2" type="ORF">MUB52_02030</name>
</gene>
<organism evidence="2 3">
    <name type="scientific">Roseobacter sinensis</name>
    <dbReference type="NCBI Taxonomy" id="2931391"/>
    <lineage>
        <taxon>Bacteria</taxon>
        <taxon>Pseudomonadati</taxon>
        <taxon>Pseudomonadota</taxon>
        <taxon>Alphaproteobacteria</taxon>
        <taxon>Rhodobacterales</taxon>
        <taxon>Roseobacteraceae</taxon>
        <taxon>Roseobacter</taxon>
    </lineage>
</organism>
<evidence type="ECO:0000256" key="1">
    <source>
        <dbReference type="SAM" id="SignalP"/>
    </source>
</evidence>
<dbReference type="Proteomes" id="UP001208690">
    <property type="component" value="Unassembled WGS sequence"/>
</dbReference>
<comment type="caution">
    <text evidence="2">The sequence shown here is derived from an EMBL/GenBank/DDBJ whole genome shotgun (WGS) entry which is preliminary data.</text>
</comment>
<dbReference type="InterPro" id="IPR018666">
    <property type="entry name" value="DUF2125"/>
</dbReference>
<evidence type="ECO:0000313" key="3">
    <source>
        <dbReference type="Proteomes" id="UP001208690"/>
    </source>
</evidence>
<evidence type="ECO:0000313" key="2">
    <source>
        <dbReference type="EMBL" id="MCV3270195.1"/>
    </source>
</evidence>
<dbReference type="EMBL" id="JALIEB010000001">
    <property type="protein sequence ID" value="MCV3270195.1"/>
    <property type="molecule type" value="Genomic_DNA"/>
</dbReference>
<dbReference type="Pfam" id="PF09898">
    <property type="entry name" value="DUF2125"/>
    <property type="match status" value="1"/>
</dbReference>
<name>A0ABT3B9G1_9RHOB</name>
<feature type="chain" id="PRO_5045131578" evidence="1">
    <location>
        <begin position="25"/>
        <end position="507"/>
    </location>
</feature>
<proteinExistence type="predicted"/>
<keyword evidence="1" id="KW-0732">Signal</keyword>
<accession>A0ABT3B9G1</accession>
<sequence>MTFLGIRTASGGTMALLLAGAAQADVTAQDVWADWQDYMTAVGYEMTATETQSGDTLTVEAIEMTAPDLGDGSSMVMRLGQLEFRENGDGSVNVIYPDTTALEIELRDPSASDVDLDMEVRTTGMDMVVTGVPTDMTNTYAAERIEMVLTGLTVDGEEISAEDAAGRLVLDGLSGTTQSTVGGKRVYDQRALADTVSYDVRFKDPDGTGDLDLSSSIDGLNFAGSSALPLAVVRATDMSALIAAGMTANGTFGYTGGSSEISVVENGAPAFTAQTSSTGGTLNVTMGADGLEYSGDQNDLKLAMSGSQLPLPLELDMETARFNLAMPLQTSEEVQDFALGFAFNEFSISEALWSIFDPGQQLPRDPATVVLDLAGKARLLFDFLDPSAADAVTGPDFVMGEVDSVDINRLQVSVAGAELTGEGAFTLDNSAEFGPPKAVGAADLKLVGGNMLIDTLVNIGLLPEDQAMGARMMMGLLAVPGDAPDTLTSKIEINKEGHIMANGQRIQ</sequence>
<protein>
    <submittedName>
        <fullName evidence="2">DUF2125 domain-containing protein</fullName>
    </submittedName>
</protein>
<dbReference type="RefSeq" id="WP_263842514.1">
    <property type="nucleotide sequence ID" value="NZ_JALIEB010000001.1"/>
</dbReference>
<reference evidence="2 3" key="1">
    <citation type="submission" date="2022-04" db="EMBL/GenBank/DDBJ databases">
        <title>Roseobacter sp. WL0113 is a bacterium isolated from neritic sediment.</title>
        <authorList>
            <person name="Wang L."/>
            <person name="He W."/>
            <person name="Zhang D.-F."/>
        </authorList>
    </citation>
    <scope>NUCLEOTIDE SEQUENCE [LARGE SCALE GENOMIC DNA]</scope>
    <source>
        <strain evidence="2 3">WL0113</strain>
    </source>
</reference>
<feature type="signal peptide" evidence="1">
    <location>
        <begin position="1"/>
        <end position="24"/>
    </location>
</feature>
<keyword evidence="3" id="KW-1185">Reference proteome</keyword>